<organism evidence="2 3">
    <name type="scientific">Elysia crispata</name>
    <name type="common">lettuce slug</name>
    <dbReference type="NCBI Taxonomy" id="231223"/>
    <lineage>
        <taxon>Eukaryota</taxon>
        <taxon>Metazoa</taxon>
        <taxon>Spiralia</taxon>
        <taxon>Lophotrochozoa</taxon>
        <taxon>Mollusca</taxon>
        <taxon>Gastropoda</taxon>
        <taxon>Heterobranchia</taxon>
        <taxon>Euthyneura</taxon>
        <taxon>Panpulmonata</taxon>
        <taxon>Sacoglossa</taxon>
        <taxon>Placobranchoidea</taxon>
        <taxon>Plakobranchidae</taxon>
        <taxon>Elysia</taxon>
    </lineage>
</organism>
<dbReference type="AlphaFoldDB" id="A0AAE0Z3A9"/>
<accession>A0AAE0Z3A9</accession>
<evidence type="ECO:0000256" key="1">
    <source>
        <dbReference type="SAM" id="MobiDB-lite"/>
    </source>
</evidence>
<gene>
    <name evidence="2" type="ORF">RRG08_011938</name>
</gene>
<dbReference type="Proteomes" id="UP001283361">
    <property type="component" value="Unassembled WGS sequence"/>
</dbReference>
<protein>
    <submittedName>
        <fullName evidence="2">Uncharacterized protein</fullName>
    </submittedName>
</protein>
<sequence length="73" mass="8043">MTKPQAPVGLPTSKSAHPLRQELDSISLENVARSPGFTDGDFDNESCSVVCYTAGKLMPDFQDDDKWKRSRGL</sequence>
<evidence type="ECO:0000313" key="2">
    <source>
        <dbReference type="EMBL" id="KAK3761366.1"/>
    </source>
</evidence>
<proteinExistence type="predicted"/>
<dbReference type="EMBL" id="JAWDGP010004905">
    <property type="protein sequence ID" value="KAK3761366.1"/>
    <property type="molecule type" value="Genomic_DNA"/>
</dbReference>
<keyword evidence="3" id="KW-1185">Reference proteome</keyword>
<feature type="region of interest" description="Disordered" evidence="1">
    <location>
        <begin position="1"/>
        <end position="20"/>
    </location>
</feature>
<comment type="caution">
    <text evidence="2">The sequence shown here is derived from an EMBL/GenBank/DDBJ whole genome shotgun (WGS) entry which is preliminary data.</text>
</comment>
<reference evidence="2" key="1">
    <citation type="journal article" date="2023" name="G3 (Bethesda)">
        <title>A reference genome for the long-term kleptoplast-retaining sea slug Elysia crispata morphotype clarki.</title>
        <authorList>
            <person name="Eastman K.E."/>
            <person name="Pendleton A.L."/>
            <person name="Shaikh M.A."/>
            <person name="Suttiyut T."/>
            <person name="Ogas R."/>
            <person name="Tomko P."/>
            <person name="Gavelis G."/>
            <person name="Widhalm J.R."/>
            <person name="Wisecaver J.H."/>
        </authorList>
    </citation>
    <scope>NUCLEOTIDE SEQUENCE</scope>
    <source>
        <strain evidence="2">ECLA1</strain>
    </source>
</reference>
<name>A0AAE0Z3A9_9GAST</name>
<evidence type="ECO:0000313" key="3">
    <source>
        <dbReference type="Proteomes" id="UP001283361"/>
    </source>
</evidence>